<dbReference type="RefSeq" id="WP_126611671.1">
    <property type="nucleotide sequence ID" value="NZ_CP034562.1"/>
</dbReference>
<evidence type="ECO:0000313" key="4">
    <source>
        <dbReference type="EMBL" id="AZQ61316.1"/>
    </source>
</evidence>
<dbReference type="Proteomes" id="UP000267268">
    <property type="component" value="Chromosome 1"/>
</dbReference>
<evidence type="ECO:0000259" key="2">
    <source>
        <dbReference type="Pfam" id="PF03724"/>
    </source>
</evidence>
<evidence type="ECO:0000313" key="5">
    <source>
        <dbReference type="Proteomes" id="UP000267268"/>
    </source>
</evidence>
<name>A0A3Q9FJ88_9BACT</name>
<gene>
    <name evidence="4" type="ORF">EI427_03480</name>
</gene>
<dbReference type="Pfam" id="PF14302">
    <property type="entry name" value="DUF4377"/>
    <property type="match status" value="1"/>
</dbReference>
<feature type="domain" description="DUF4377" evidence="3">
    <location>
        <begin position="35"/>
        <end position="107"/>
    </location>
</feature>
<dbReference type="InterPro" id="IPR053147">
    <property type="entry name" value="Hsp_HslJ-like"/>
</dbReference>
<dbReference type="InterPro" id="IPR038670">
    <property type="entry name" value="HslJ-like_sf"/>
</dbReference>
<dbReference type="Gene3D" id="2.40.128.270">
    <property type="match status" value="2"/>
</dbReference>
<dbReference type="Pfam" id="PF03724">
    <property type="entry name" value="META"/>
    <property type="match status" value="2"/>
</dbReference>
<dbReference type="EMBL" id="CP034562">
    <property type="protein sequence ID" value="AZQ61316.1"/>
    <property type="molecule type" value="Genomic_DNA"/>
</dbReference>
<dbReference type="OrthoDB" id="880459at2"/>
<dbReference type="InterPro" id="IPR005184">
    <property type="entry name" value="DUF306_Meta_HslJ"/>
</dbReference>
<dbReference type="PROSITE" id="PS51257">
    <property type="entry name" value="PROKAR_LIPOPROTEIN"/>
    <property type="match status" value="1"/>
</dbReference>
<dbReference type="KEGG" id="fll:EI427_03480"/>
<feature type="chain" id="PRO_5018660946" evidence="1">
    <location>
        <begin position="24"/>
        <end position="332"/>
    </location>
</feature>
<evidence type="ECO:0000259" key="3">
    <source>
        <dbReference type="Pfam" id="PF14302"/>
    </source>
</evidence>
<dbReference type="PANTHER" id="PTHR35535">
    <property type="entry name" value="HEAT SHOCK PROTEIN HSLJ"/>
    <property type="match status" value="1"/>
</dbReference>
<proteinExistence type="predicted"/>
<dbReference type="InterPro" id="IPR025485">
    <property type="entry name" value="DUF4377"/>
</dbReference>
<protein>
    <submittedName>
        <fullName evidence="4">META domain-containing protein</fullName>
    </submittedName>
</protein>
<dbReference type="PANTHER" id="PTHR35535:SF1">
    <property type="entry name" value="HEAT SHOCK PROTEIN HSLJ"/>
    <property type="match status" value="1"/>
</dbReference>
<reference evidence="4 5" key="1">
    <citation type="submission" date="2018-12" db="EMBL/GenBank/DDBJ databases">
        <title>Flammeovirga pectinis sp. nov., isolated from the gut of the Korean scallop, Patinopecten yessoensis.</title>
        <authorList>
            <person name="Bae J.-W."/>
            <person name="Jeong Y.-S."/>
            <person name="Kang W."/>
        </authorList>
    </citation>
    <scope>NUCLEOTIDE SEQUENCE [LARGE SCALE GENOMIC DNA]</scope>
    <source>
        <strain evidence="4 5">L12M1</strain>
    </source>
</reference>
<evidence type="ECO:0000256" key="1">
    <source>
        <dbReference type="SAM" id="SignalP"/>
    </source>
</evidence>
<feature type="signal peptide" evidence="1">
    <location>
        <begin position="1"/>
        <end position="23"/>
    </location>
</feature>
<keyword evidence="5" id="KW-1185">Reference proteome</keyword>
<sequence length="332" mass="36408">MTNFIKYNFIILIAALFSSCATSKQPTANHKTMVIGAQQVDCTGVGPQKCYQVKEGDAAEWSNFYGAIEGFTYTEGTEYVVEVAVSNVENPPADASSLKYKLVKILKETEKPFVKINGTWVISTLNGEVTDPMKTYIIFDTNKNSIFGFAGCNGLNGQMEYDEENNTYKGGPFMSTMMFCEEVAENERALGKVLEKFNKVAVEGDVITISLDDEVLLTAKKGVNHQNIYKNWKVSFINGVDDLGEKAPSISINNRSEVSGNGGCNNFKGAIKLDAFSNTVKIGPLAATRMMCPNGDVESAFFAQVDKVDNYKIENGELQLFAGDQLVIKAKK</sequence>
<keyword evidence="1" id="KW-0732">Signal</keyword>
<dbReference type="AlphaFoldDB" id="A0A3Q9FJ88"/>
<organism evidence="4 5">
    <name type="scientific">Flammeovirga pectinis</name>
    <dbReference type="NCBI Taxonomy" id="2494373"/>
    <lineage>
        <taxon>Bacteria</taxon>
        <taxon>Pseudomonadati</taxon>
        <taxon>Bacteroidota</taxon>
        <taxon>Cytophagia</taxon>
        <taxon>Cytophagales</taxon>
        <taxon>Flammeovirgaceae</taxon>
        <taxon>Flammeovirga</taxon>
    </lineage>
</organism>
<feature type="domain" description="DUF306" evidence="2">
    <location>
        <begin position="230"/>
        <end position="324"/>
    </location>
</feature>
<feature type="domain" description="DUF306" evidence="2">
    <location>
        <begin position="117"/>
        <end position="217"/>
    </location>
</feature>
<accession>A0A3Q9FJ88</accession>